<feature type="compositionally biased region" description="Basic and acidic residues" evidence="7">
    <location>
        <begin position="290"/>
        <end position="319"/>
    </location>
</feature>
<dbReference type="InterPro" id="IPR039772">
    <property type="entry name" value="Bin3-like"/>
</dbReference>
<keyword evidence="4 5" id="KW-0949">S-adenosyl-L-methionine</keyword>
<evidence type="ECO:0000256" key="2">
    <source>
        <dbReference type="ARBA" id="ARBA00022603"/>
    </source>
</evidence>
<dbReference type="GO" id="GO:0017069">
    <property type="term" value="F:snRNA binding"/>
    <property type="evidence" value="ECO:0007669"/>
    <property type="project" value="TreeGrafter"/>
</dbReference>
<feature type="region of interest" description="Disordered" evidence="7">
    <location>
        <begin position="202"/>
        <end position="343"/>
    </location>
</feature>
<dbReference type="Proteomes" id="UP000887568">
    <property type="component" value="Unplaced"/>
</dbReference>
<dbReference type="OrthoDB" id="10017101at2759"/>
<proteinExistence type="inferred from homology"/>
<accession>A0A914BRF2</accession>
<feature type="compositionally biased region" description="Polar residues" evidence="7">
    <location>
        <begin position="52"/>
        <end position="69"/>
    </location>
</feature>
<dbReference type="GeneID" id="119745735"/>
<evidence type="ECO:0000256" key="1">
    <source>
        <dbReference type="ARBA" id="ARBA00008361"/>
    </source>
</evidence>
<dbReference type="GO" id="GO:0032259">
    <property type="term" value="P:methylation"/>
    <property type="evidence" value="ECO:0007669"/>
    <property type="project" value="UniProtKB-KW"/>
</dbReference>
<evidence type="ECO:0000313" key="10">
    <source>
        <dbReference type="Proteomes" id="UP000887568"/>
    </source>
</evidence>
<organism evidence="9 10">
    <name type="scientific">Patiria miniata</name>
    <name type="common">Bat star</name>
    <name type="synonym">Asterina miniata</name>
    <dbReference type="NCBI Taxonomy" id="46514"/>
    <lineage>
        <taxon>Eukaryota</taxon>
        <taxon>Metazoa</taxon>
        <taxon>Echinodermata</taxon>
        <taxon>Eleutherozoa</taxon>
        <taxon>Asterozoa</taxon>
        <taxon>Asteroidea</taxon>
        <taxon>Valvatacea</taxon>
        <taxon>Valvatida</taxon>
        <taxon>Asterinidae</taxon>
        <taxon>Patiria</taxon>
    </lineage>
</organism>
<dbReference type="PANTHER" id="PTHR12315">
    <property type="entry name" value="BICOID-INTERACTING PROTEIN RELATED"/>
    <property type="match status" value="1"/>
</dbReference>
<dbReference type="GO" id="GO:0008171">
    <property type="term" value="F:O-methyltransferase activity"/>
    <property type="evidence" value="ECO:0007669"/>
    <property type="project" value="UniProtKB-UniRule"/>
</dbReference>
<feature type="domain" description="Bin3-type SAM" evidence="8">
    <location>
        <begin position="363"/>
        <end position="598"/>
    </location>
</feature>
<reference evidence="9" key="1">
    <citation type="submission" date="2022-11" db="UniProtKB">
        <authorList>
            <consortium name="EnsemblMetazoa"/>
        </authorList>
    </citation>
    <scope>IDENTIFICATION</scope>
</reference>
<dbReference type="CDD" id="cd02440">
    <property type="entry name" value="AdoMet_MTases"/>
    <property type="match status" value="1"/>
</dbReference>
<dbReference type="GO" id="GO:0040031">
    <property type="term" value="P:snRNA modification"/>
    <property type="evidence" value="ECO:0007669"/>
    <property type="project" value="TreeGrafter"/>
</dbReference>
<feature type="region of interest" description="Disordered" evidence="7">
    <location>
        <begin position="1"/>
        <end position="134"/>
    </location>
</feature>
<dbReference type="InterPro" id="IPR029063">
    <property type="entry name" value="SAM-dependent_MTases_sf"/>
</dbReference>
<evidence type="ECO:0000256" key="3">
    <source>
        <dbReference type="ARBA" id="ARBA00022679"/>
    </source>
</evidence>
<evidence type="ECO:0000256" key="7">
    <source>
        <dbReference type="SAM" id="MobiDB-lite"/>
    </source>
</evidence>
<dbReference type="Gene3D" id="3.40.50.150">
    <property type="entry name" value="Vaccinia Virus protein VP39"/>
    <property type="match status" value="1"/>
</dbReference>
<dbReference type="SUPFAM" id="SSF53335">
    <property type="entry name" value="S-adenosyl-L-methionine-dependent methyltransferases"/>
    <property type="match status" value="1"/>
</dbReference>
<evidence type="ECO:0000256" key="4">
    <source>
        <dbReference type="ARBA" id="ARBA00022691"/>
    </source>
</evidence>
<dbReference type="OMA" id="PVSMAIC"/>
<evidence type="ECO:0000259" key="8">
    <source>
        <dbReference type="PROSITE" id="PS51515"/>
    </source>
</evidence>
<feature type="compositionally biased region" description="Basic and acidic residues" evidence="7">
    <location>
        <begin position="679"/>
        <end position="712"/>
    </location>
</feature>
<dbReference type="Pfam" id="PF06859">
    <property type="entry name" value="Bin3"/>
    <property type="match status" value="1"/>
</dbReference>
<keyword evidence="10" id="KW-1185">Reference proteome</keyword>
<keyword evidence="2 6" id="KW-0489">Methyltransferase</keyword>
<evidence type="ECO:0000256" key="5">
    <source>
        <dbReference type="PROSITE-ProRule" id="PRU00848"/>
    </source>
</evidence>
<comment type="similarity">
    <text evidence="1 6">Belongs to the methyltransferase superfamily.</text>
</comment>
<feature type="compositionally biased region" description="Basic residues" evidence="7">
    <location>
        <begin position="99"/>
        <end position="122"/>
    </location>
</feature>
<evidence type="ECO:0000313" key="9">
    <source>
        <dbReference type="EnsemblMetazoa" id="XP_038078216.1"/>
    </source>
</evidence>
<dbReference type="EnsemblMetazoa" id="XM_038222288.1">
    <property type="protein sequence ID" value="XP_038078216.1"/>
    <property type="gene ID" value="LOC119745735"/>
</dbReference>
<name>A0A914BRF2_PATMI</name>
<dbReference type="PANTHER" id="PTHR12315:SF0">
    <property type="entry name" value="7SK SNRNA METHYLPHOSPHATE CAPPING ENZYME"/>
    <property type="match status" value="1"/>
</dbReference>
<dbReference type="RefSeq" id="XP_038078216.1">
    <property type="nucleotide sequence ID" value="XM_038222288.1"/>
</dbReference>
<dbReference type="InterPro" id="IPR024160">
    <property type="entry name" value="BIN3_SAM-bd_dom"/>
</dbReference>
<feature type="region of interest" description="Disordered" evidence="7">
    <location>
        <begin position="604"/>
        <end position="732"/>
    </location>
</feature>
<feature type="compositionally biased region" description="Basic and acidic residues" evidence="7">
    <location>
        <begin position="219"/>
        <end position="228"/>
    </location>
</feature>
<feature type="compositionally biased region" description="Basic and acidic residues" evidence="7">
    <location>
        <begin position="326"/>
        <end position="342"/>
    </location>
</feature>
<dbReference type="GO" id="GO:0008173">
    <property type="term" value="F:RNA methyltransferase activity"/>
    <property type="evidence" value="ECO:0007669"/>
    <property type="project" value="UniProtKB-UniRule"/>
</dbReference>
<dbReference type="EC" id="2.1.1.-" evidence="6"/>
<sequence length="732" mass="81917">MTSKAEALPVSTGHPESWNLRPDSVEDGSTFEISENQNWMASAKTDTHHQESVNCPSASLSETNNAHSQTKLEDTCLREVPNQKQTSESDVDGVDTNAKKKRHASMSHPGNHKPMGRKRRKTTDRGATHPKFLMGGSITDPLNLNSLCNEEVSRCLNAVTPISSPLPMLNKDPNPVLVPIDVSDPLKLNTVCGEADDTTSLTRTLTPKSTGKKRKKRGDKLNESHSADEATIVKSKPANLNLEGIQRPPHHGSMSKVPDKIVSPVIPDNCQSYRKRKKQEPTTKIARALLVEKADSDPKEVSPDKKAPPHNRDRSTPEKRKYKRQTSKDAKPQPPKFKEQNKKFQYGNYHRYYGYRNPDQEDDSRIPFLKRKWFEGQTCLDIGCNSGHVTLYVAKNFAPDRITGIDIDGALIGIARKNIRHCLEMDKNPEQRKFPVSMEKTYGPVLSMGQPVKSAATTAKFPGNILFRCANFVPENDDILELQRPEYDTVLCLSVTKWIHLNWGDVGLKRLFRRIFLCLRPGGRLILESQAWPSYTKKKKLTETIYKNFKQIQLKPDKFKDYLLSSHVGFSSCETIGTPLNKSKGFRRPILMFTKLITSRASSAKPKTILKSDHGASSTHKMEEFAEPSKREAPSTGDPTHPAASQGMTCDPKPVSTEREQAAQDIEEKDLKVVISEEPETKEAAGESENKNEEVEVDAKCSLKAEKSHDDSENICLESPPAKKLKMEPPAD</sequence>
<feature type="compositionally biased region" description="Polar residues" evidence="7">
    <location>
        <begin position="31"/>
        <end position="40"/>
    </location>
</feature>
<dbReference type="InterPro" id="IPR010675">
    <property type="entry name" value="Bin3_C"/>
</dbReference>
<keyword evidence="3 6" id="KW-0808">Transferase</keyword>
<feature type="compositionally biased region" description="Basic and acidic residues" evidence="7">
    <location>
        <begin position="610"/>
        <end position="633"/>
    </location>
</feature>
<dbReference type="PROSITE" id="PS51515">
    <property type="entry name" value="BIN3_SAM"/>
    <property type="match status" value="1"/>
</dbReference>
<protein>
    <recommendedName>
        <fullName evidence="6">RNA methyltransferase</fullName>
        <ecNumber evidence="6">2.1.1.-</ecNumber>
    </recommendedName>
</protein>
<dbReference type="AlphaFoldDB" id="A0A914BRF2"/>
<evidence type="ECO:0000256" key="6">
    <source>
        <dbReference type="RuleBase" id="RU367087"/>
    </source>
</evidence>